<feature type="repeat" description="TPR" evidence="9">
    <location>
        <begin position="182"/>
        <end position="215"/>
    </location>
</feature>
<dbReference type="Gene3D" id="3.30.565.10">
    <property type="entry name" value="Histidine kinase-like ATPase, C-terminal domain"/>
    <property type="match status" value="1"/>
</dbReference>
<dbReference type="GO" id="GO:0005524">
    <property type="term" value="F:ATP binding"/>
    <property type="evidence" value="ECO:0007669"/>
    <property type="project" value="UniProtKB-KW"/>
</dbReference>
<proteinExistence type="predicted"/>
<accession>A0A972JH42</accession>
<keyword evidence="4" id="KW-0808">Transferase</keyword>
<evidence type="ECO:0000256" key="3">
    <source>
        <dbReference type="ARBA" id="ARBA00022553"/>
    </source>
</evidence>
<name>A0A972JH42_9FLAO</name>
<dbReference type="InterPro" id="IPR019734">
    <property type="entry name" value="TPR_rpt"/>
</dbReference>
<keyword evidence="10" id="KW-1133">Transmembrane helix</keyword>
<evidence type="ECO:0000256" key="7">
    <source>
        <dbReference type="ARBA" id="ARBA00022840"/>
    </source>
</evidence>
<dbReference type="SUPFAM" id="SSF55874">
    <property type="entry name" value="ATPase domain of HSP90 chaperone/DNA topoisomerase II/histidine kinase"/>
    <property type="match status" value="1"/>
</dbReference>
<comment type="catalytic activity">
    <reaction evidence="1">
        <text>ATP + protein L-histidine = ADP + protein N-phospho-L-histidine.</text>
        <dbReference type="EC" id="2.7.13.3"/>
    </reaction>
</comment>
<dbReference type="Pfam" id="PF13424">
    <property type="entry name" value="TPR_12"/>
    <property type="match status" value="1"/>
</dbReference>
<dbReference type="SUPFAM" id="SSF48452">
    <property type="entry name" value="TPR-like"/>
    <property type="match status" value="2"/>
</dbReference>
<dbReference type="Proteomes" id="UP000712080">
    <property type="component" value="Unassembled WGS sequence"/>
</dbReference>
<dbReference type="PANTHER" id="PTHR24421">
    <property type="entry name" value="NITRATE/NITRITE SENSOR PROTEIN NARX-RELATED"/>
    <property type="match status" value="1"/>
</dbReference>
<keyword evidence="3" id="KW-0597">Phosphoprotein</keyword>
<dbReference type="InterPro" id="IPR050482">
    <property type="entry name" value="Sensor_HK_TwoCompSys"/>
</dbReference>
<gene>
    <name evidence="12" type="ORF">G6047_01685</name>
</gene>
<dbReference type="AlphaFoldDB" id="A0A972JH42"/>
<dbReference type="EMBL" id="JAAMPU010000095">
    <property type="protein sequence ID" value="NMH26728.1"/>
    <property type="molecule type" value="Genomic_DNA"/>
</dbReference>
<dbReference type="SMART" id="SM00387">
    <property type="entry name" value="HATPase_c"/>
    <property type="match status" value="1"/>
</dbReference>
<dbReference type="SMART" id="SM00028">
    <property type="entry name" value="TPR"/>
    <property type="match status" value="4"/>
</dbReference>
<evidence type="ECO:0000256" key="10">
    <source>
        <dbReference type="SAM" id="Phobius"/>
    </source>
</evidence>
<comment type="caution">
    <text evidence="12">The sequence shown here is derived from an EMBL/GenBank/DDBJ whole genome shotgun (WGS) entry which is preliminary data.</text>
</comment>
<sequence length="594" mass="68226">MKRLWFFPMLFWAVPLIAQNRKTIDSLNNIPFETRLAQASKLDVVYLKNASDSKKIKYGLGEGESYSNLSLVYNYKGKYNLSTDYAFRAIQVFERIGNRKKVAFQYGELGYQMKRRNMPKAQYYMLKAKSLAESIPDTTSLLSIYNNYGVLKEMQNQLDSALYFYKKGLVIKRHIKDVTGIPFSLNNIAIIYTMEGNYDQAYALFSEALQMRLSKKDSVGIAENYCYYGDFYSAKKEFRPALDNYRKSLEISKKNKYAHLIQYNYESIALMHQGLGEYKQALENYRQFEKVKDSTVNFDTNARIAELEVQFETGQKEKQLVESHNKLLQEQAESRRKTILFLFICSGVSSLGIIGYLLYRQQKLKNRQILQEHELRSAIANIETQNKLQQQRLSISRDLHDNIGSQLTFIISSVENLKYAFDIAGSKLDTKLSGISEFTRDTIVELRDTIWAMNSGEIKFEDLVSRISNFVEKAREAQSQIDFECVLPHEMENLSMNSAVGMNVYRCIQEAINNAIKYSGATKIRVEIRQSETIGIDISDNGSGFNPEKVALGNGLHNMKKRMADIGGKLRIETSVGKGTRIHIDLDQSLIRKT</sequence>
<keyword evidence="10" id="KW-0812">Transmembrane</keyword>
<keyword evidence="13" id="KW-1185">Reference proteome</keyword>
<dbReference type="Pfam" id="PF02518">
    <property type="entry name" value="HATPase_c"/>
    <property type="match status" value="1"/>
</dbReference>
<dbReference type="Pfam" id="PF07730">
    <property type="entry name" value="HisKA_3"/>
    <property type="match status" value="1"/>
</dbReference>
<feature type="repeat" description="TPR" evidence="9">
    <location>
        <begin position="222"/>
        <end position="255"/>
    </location>
</feature>
<keyword evidence="9" id="KW-0802">TPR repeat</keyword>
<evidence type="ECO:0000313" key="13">
    <source>
        <dbReference type="Proteomes" id="UP000712080"/>
    </source>
</evidence>
<evidence type="ECO:0000259" key="11">
    <source>
        <dbReference type="PROSITE" id="PS50109"/>
    </source>
</evidence>
<keyword evidence="7" id="KW-0067">ATP-binding</keyword>
<evidence type="ECO:0000256" key="5">
    <source>
        <dbReference type="ARBA" id="ARBA00022741"/>
    </source>
</evidence>
<evidence type="ECO:0000256" key="4">
    <source>
        <dbReference type="ARBA" id="ARBA00022679"/>
    </source>
</evidence>
<evidence type="ECO:0000256" key="1">
    <source>
        <dbReference type="ARBA" id="ARBA00000085"/>
    </source>
</evidence>
<keyword evidence="5" id="KW-0547">Nucleotide-binding</keyword>
<evidence type="ECO:0000256" key="6">
    <source>
        <dbReference type="ARBA" id="ARBA00022777"/>
    </source>
</evidence>
<evidence type="ECO:0000256" key="8">
    <source>
        <dbReference type="ARBA" id="ARBA00023012"/>
    </source>
</evidence>
<keyword evidence="6" id="KW-0418">Kinase</keyword>
<reference evidence="12" key="1">
    <citation type="submission" date="2020-02" db="EMBL/GenBank/DDBJ databases">
        <title>Flavobacterium sp. genome.</title>
        <authorList>
            <person name="Jung H.S."/>
            <person name="Baek J.H."/>
            <person name="Jeon C.O."/>
        </authorList>
    </citation>
    <scope>NUCLEOTIDE SEQUENCE</scope>
    <source>
        <strain evidence="12">SE-s28</strain>
    </source>
</reference>
<feature type="domain" description="Histidine kinase" evidence="11">
    <location>
        <begin position="370"/>
        <end position="590"/>
    </location>
</feature>
<dbReference type="Gene3D" id="1.25.40.10">
    <property type="entry name" value="Tetratricopeptide repeat domain"/>
    <property type="match status" value="1"/>
</dbReference>
<dbReference type="EC" id="2.7.13.3" evidence="2"/>
<protein>
    <recommendedName>
        <fullName evidence="2">histidine kinase</fullName>
        <ecNumber evidence="2">2.7.13.3</ecNumber>
    </recommendedName>
</protein>
<evidence type="ECO:0000256" key="2">
    <source>
        <dbReference type="ARBA" id="ARBA00012438"/>
    </source>
</evidence>
<dbReference type="InterPro" id="IPR036890">
    <property type="entry name" value="HATPase_C_sf"/>
</dbReference>
<dbReference type="GO" id="GO:0046983">
    <property type="term" value="F:protein dimerization activity"/>
    <property type="evidence" value="ECO:0007669"/>
    <property type="project" value="InterPro"/>
</dbReference>
<dbReference type="CDD" id="cd16917">
    <property type="entry name" value="HATPase_UhpB-NarQ-NarX-like"/>
    <property type="match status" value="1"/>
</dbReference>
<dbReference type="InterPro" id="IPR011712">
    <property type="entry name" value="Sig_transdc_His_kin_sub3_dim/P"/>
</dbReference>
<dbReference type="InterPro" id="IPR003594">
    <property type="entry name" value="HATPase_dom"/>
</dbReference>
<dbReference type="PROSITE" id="PS50005">
    <property type="entry name" value="TPR"/>
    <property type="match status" value="2"/>
</dbReference>
<dbReference type="GO" id="GO:0000155">
    <property type="term" value="F:phosphorelay sensor kinase activity"/>
    <property type="evidence" value="ECO:0007669"/>
    <property type="project" value="InterPro"/>
</dbReference>
<dbReference type="PANTHER" id="PTHR24421:SF10">
    <property type="entry name" value="NITRATE_NITRITE SENSOR PROTEIN NARQ"/>
    <property type="match status" value="1"/>
</dbReference>
<keyword evidence="8" id="KW-0902">Two-component regulatory system</keyword>
<dbReference type="GO" id="GO:0016020">
    <property type="term" value="C:membrane"/>
    <property type="evidence" value="ECO:0007669"/>
    <property type="project" value="InterPro"/>
</dbReference>
<evidence type="ECO:0000256" key="9">
    <source>
        <dbReference type="PROSITE-ProRule" id="PRU00339"/>
    </source>
</evidence>
<dbReference type="InterPro" id="IPR011990">
    <property type="entry name" value="TPR-like_helical_dom_sf"/>
</dbReference>
<dbReference type="RefSeq" id="WP_169525737.1">
    <property type="nucleotide sequence ID" value="NZ_JAAMPU010000095.1"/>
</dbReference>
<dbReference type="PROSITE" id="PS50109">
    <property type="entry name" value="HIS_KIN"/>
    <property type="match status" value="1"/>
</dbReference>
<dbReference type="InterPro" id="IPR005467">
    <property type="entry name" value="His_kinase_dom"/>
</dbReference>
<feature type="transmembrane region" description="Helical" evidence="10">
    <location>
        <begin position="339"/>
        <end position="359"/>
    </location>
</feature>
<dbReference type="Gene3D" id="1.20.5.1930">
    <property type="match status" value="1"/>
</dbReference>
<evidence type="ECO:0000313" key="12">
    <source>
        <dbReference type="EMBL" id="NMH26728.1"/>
    </source>
</evidence>
<keyword evidence="10" id="KW-0472">Membrane</keyword>
<organism evidence="12 13">
    <name type="scientific">Flavobacterium silvaticum</name>
    <dbReference type="NCBI Taxonomy" id="1852020"/>
    <lineage>
        <taxon>Bacteria</taxon>
        <taxon>Pseudomonadati</taxon>
        <taxon>Bacteroidota</taxon>
        <taxon>Flavobacteriia</taxon>
        <taxon>Flavobacteriales</taxon>
        <taxon>Flavobacteriaceae</taxon>
        <taxon>Flavobacterium</taxon>
    </lineage>
</organism>